<dbReference type="GO" id="GO:0031418">
    <property type="term" value="F:L-ascorbic acid binding"/>
    <property type="evidence" value="ECO:0007669"/>
    <property type="project" value="UniProtKB-KW"/>
</dbReference>
<dbReference type="GO" id="GO:0046872">
    <property type="term" value="F:metal ion binding"/>
    <property type="evidence" value="ECO:0007669"/>
    <property type="project" value="UniProtKB-KW"/>
</dbReference>
<evidence type="ECO:0000313" key="5">
    <source>
        <dbReference type="Proteomes" id="UP001372338"/>
    </source>
</evidence>
<keyword evidence="5" id="KW-1185">Reference proteome</keyword>
<sequence length="212" mass="23660">MASIGASLLSAAPFVLHGGKTNPRNFQRLPTSFRPVKASLKGNAVATKPLVLTEEPPKSQGLPNVQEMVKNNPSLVPEGYIRSPEEMEIDKTMHHLSSQVPVIDFALLKNGSTEELSKLDFACKEWGYFQIWSNGKYKSAIHRAVTNDSKVRTVHITGLIPARDVHVEPLNHLVRAKNPKLYQKVKVDDYAHIYSSKKLDGRTHIDDVTIEE</sequence>
<protein>
    <submittedName>
        <fullName evidence="4">Uncharacterized protein</fullName>
    </submittedName>
</protein>
<dbReference type="InterPro" id="IPR050295">
    <property type="entry name" value="Plant_2OG-oxidoreductases"/>
</dbReference>
<evidence type="ECO:0000256" key="2">
    <source>
        <dbReference type="ARBA" id="ARBA00022896"/>
    </source>
</evidence>
<evidence type="ECO:0000313" key="4">
    <source>
        <dbReference type="EMBL" id="KAK7257084.1"/>
    </source>
</evidence>
<name>A0AAN9EGJ7_CROPI</name>
<keyword evidence="2" id="KW-0847">Vitamin C</keyword>
<dbReference type="InterPro" id="IPR027443">
    <property type="entry name" value="IPNS-like_sf"/>
</dbReference>
<dbReference type="Proteomes" id="UP001372338">
    <property type="component" value="Unassembled WGS sequence"/>
</dbReference>
<dbReference type="PANTHER" id="PTHR47991">
    <property type="entry name" value="OXOGLUTARATE/IRON-DEPENDENT DIOXYGENASE"/>
    <property type="match status" value="1"/>
</dbReference>
<evidence type="ECO:0000256" key="3">
    <source>
        <dbReference type="ARBA" id="ARBA00023004"/>
    </source>
</evidence>
<dbReference type="AlphaFoldDB" id="A0AAN9EGJ7"/>
<dbReference type="EMBL" id="JAYWIO010000006">
    <property type="protein sequence ID" value="KAK7257084.1"/>
    <property type="molecule type" value="Genomic_DNA"/>
</dbReference>
<proteinExistence type="predicted"/>
<organism evidence="4 5">
    <name type="scientific">Crotalaria pallida</name>
    <name type="common">Smooth rattlebox</name>
    <name type="synonym">Crotalaria striata</name>
    <dbReference type="NCBI Taxonomy" id="3830"/>
    <lineage>
        <taxon>Eukaryota</taxon>
        <taxon>Viridiplantae</taxon>
        <taxon>Streptophyta</taxon>
        <taxon>Embryophyta</taxon>
        <taxon>Tracheophyta</taxon>
        <taxon>Spermatophyta</taxon>
        <taxon>Magnoliopsida</taxon>
        <taxon>eudicotyledons</taxon>
        <taxon>Gunneridae</taxon>
        <taxon>Pentapetalae</taxon>
        <taxon>rosids</taxon>
        <taxon>fabids</taxon>
        <taxon>Fabales</taxon>
        <taxon>Fabaceae</taxon>
        <taxon>Papilionoideae</taxon>
        <taxon>50 kb inversion clade</taxon>
        <taxon>genistoids sensu lato</taxon>
        <taxon>core genistoids</taxon>
        <taxon>Crotalarieae</taxon>
        <taxon>Crotalaria</taxon>
    </lineage>
</organism>
<evidence type="ECO:0000256" key="1">
    <source>
        <dbReference type="ARBA" id="ARBA00022723"/>
    </source>
</evidence>
<comment type="caution">
    <text evidence="4">The sequence shown here is derived from an EMBL/GenBank/DDBJ whole genome shotgun (WGS) entry which is preliminary data.</text>
</comment>
<dbReference type="Gene3D" id="2.60.120.330">
    <property type="entry name" value="B-lactam Antibiotic, Isopenicillin N Synthase, Chain"/>
    <property type="match status" value="2"/>
</dbReference>
<keyword evidence="1" id="KW-0479">Metal-binding</keyword>
<accession>A0AAN9EGJ7</accession>
<keyword evidence="3" id="KW-0408">Iron</keyword>
<reference evidence="4 5" key="1">
    <citation type="submission" date="2024-01" db="EMBL/GenBank/DDBJ databases">
        <title>The genomes of 5 underutilized Papilionoideae crops provide insights into root nodulation and disease resistanc.</title>
        <authorList>
            <person name="Yuan L."/>
        </authorList>
    </citation>
    <scope>NUCLEOTIDE SEQUENCE [LARGE SCALE GENOMIC DNA]</scope>
    <source>
        <strain evidence="4">ZHUSHIDOU_FW_LH</strain>
        <tissue evidence="4">Leaf</tissue>
    </source>
</reference>
<gene>
    <name evidence="4" type="ORF">RIF29_30802</name>
</gene>
<dbReference type="SUPFAM" id="SSF51197">
    <property type="entry name" value="Clavaminate synthase-like"/>
    <property type="match status" value="2"/>
</dbReference>